<keyword evidence="1" id="KW-1133">Transmembrane helix</keyword>
<reference evidence="2" key="3">
    <citation type="journal article" date="2019" name="Vet. Microbiol.">
        <title>Mutations associated with change of susceptibility to lincosamides and/or macrolides in field and laboratory-derived Mycoplasma californicum strains in Japan, and development of a rapid detection method for these mutations.</title>
        <authorList>
            <person name="Hata E."/>
            <person name="Nagai K."/>
            <person name="Murakami K."/>
        </authorList>
    </citation>
    <scope>NUCLEOTIDE SEQUENCE</scope>
    <source>
        <strain evidence="2">HAZ160_1</strain>
    </source>
</reference>
<evidence type="ECO:0000313" key="2">
    <source>
        <dbReference type="EMBL" id="BAP01082.1"/>
    </source>
</evidence>
<feature type="transmembrane region" description="Helical" evidence="1">
    <location>
        <begin position="1293"/>
        <end position="1316"/>
    </location>
</feature>
<name>A0AAT9F876_9BACT</name>
<reference evidence="2" key="4">
    <citation type="submission" date="2024-06" db="EMBL/GenBank/DDBJ databases">
        <authorList>
            <consortium name="Mycoplasma californicum genome sequencing consortium"/>
            <person name="Hata E."/>
            <person name="Tanaka K."/>
            <person name="Tamamura Y."/>
        </authorList>
    </citation>
    <scope>NUCLEOTIDE SEQUENCE</scope>
    <source>
        <strain evidence="2">HAZ160_1</strain>
    </source>
</reference>
<dbReference type="RefSeq" id="WP_041103103.1">
    <property type="nucleotide sequence ID" value="NZ_AP013353.1"/>
</dbReference>
<reference evidence="2" key="2">
    <citation type="journal article" date="2014" name="Genome Announc.">
        <title>Complete Genome Sequence of Mycoplasma californicum Strain HAZ160_1 from Bovine Mastitic Milk in Japan.</title>
        <authorList>
            <person name="Hata E."/>
            <person name="Murakami K."/>
        </authorList>
    </citation>
    <scope>NUCLEOTIDE SEQUENCE</scope>
    <source>
        <strain evidence="2">HAZ160_1</strain>
    </source>
</reference>
<keyword evidence="1" id="KW-0472">Membrane</keyword>
<evidence type="ECO:0000256" key="1">
    <source>
        <dbReference type="SAM" id="Phobius"/>
    </source>
</evidence>
<proteinExistence type="predicted"/>
<dbReference type="EMBL" id="AP013353">
    <property type="protein sequence ID" value="BAP01082.1"/>
    <property type="molecule type" value="Genomic_DNA"/>
</dbReference>
<accession>A0AAT9F876</accession>
<sequence>MGILKRKLPLHKLAVGLPMAVSFISLVSSLSATYKQLPIEWSSKATKTPQTKTAHKININNVNLPLEKGADTINILGHKFKVEKSYFSSEYEPLDDVMKEELFNTERTRDEKISKGFITQIKTSFKEFNQFIADNLLKTTLSESEKEFINDLHDKFKILKMNLDEKSNPSVELIFENDYYVVNYEKYDTEEVLDHIEEYHGDFIYHTETIWTWQSKTFQAPDRLKNASRMTLSIKGDYYQPFRNSEQIEKDWSFIKNELLKNTDLIKIKSEIGGDLYTTVNKAGFRSNIDMLEDKISNFNKKLSDIGAKLRLKYRVKGNNNIDVIVINNENNETKLFAENIRIIIEASENIDQYNIDERIKINLGKWVDFNTNTTELVDDVLVRDPEDKTKIGKINSKEFWGGRWIAHTPLKIIFNTSLKENEVLLVNGKKVDVIDRQFSKILLDGRNDSADNSFSVDSQSGDRFQKNEYKIEIYQYKGSNNLEENLTLKYTKIIVVDSLSSQIDFKWYGWDPSTNNSQAQLISEYLIDSNGKRIRDEKGKLIKNEKYDPSIDPITGTKKELVWLDFNHYLKKSMFIDGNYKDFSYLYSNYQEKKYYQQTKLPYKAKTLFVPNSKETLDRGVIAEAIVLGKGGLKQLIGKSENFLLFKLVQKNNILQFENFDNKPFKEEVLQTSDNSYFSNSGIWLFVSNSHNSISNFKLVLIKENTEPSSNFTDNVALTSGQIVPLWKSKQGAHFRDYLYSQNIKDKEIDKLNYQQTMEHYKRYINYLFWRSNSSQYIPITPLPTHIKDNLFTTSSFLSKYKSDLNLAKKELLDEFKYKDKVEIQGVELSRDNQGYIIKIRPKSLNDNFKLTSNEIFVPLKFSDVDYKNVENINIKLNTEYLHLLFTENSLDEFETKIIQNIDQVLKTEKSVSLANLFHIYTFLDKVNNVLNIQLKVKDGKNIRAFPSNKFQFYLKNNQQGISFKTQQKHLFLNKKINNIHLNGLTEVKKIKEFITKQITNDLAPLTNEDFIIKNLDQVAKERQTPNTPAKNEYNPHSILIVEAKKGAGILFAKVYNSASNIFEKEVDLSKIEFESFSFNEDDAELIKPILDKFIVERIAKLHNLRLNQDIKIDNYDIGLWKLSKGGGESFTFTISGINRKLVNRGVFKITNHASKVVYSKNENTVLDLTKITGKQFNYAESQKSILRLNIVRDIVNYFENEFKLIFNVDYHISADELDNLTNKLTASPNQFFKEKIEINAFGKYVKNSATLWFSNKSGERIINDLKPIKITDILTKLNIKQHKTKSTNTKFLLSIIIPSIVGIALTTIIVVWAVKTRYYDKKIK</sequence>
<dbReference type="NCBIfam" id="NF045892">
    <property type="entry name" value="ICE_Mbov_0399"/>
    <property type="match status" value="1"/>
</dbReference>
<keyword evidence="1" id="KW-0812">Transmembrane</keyword>
<organism evidence="2">
    <name type="scientific">Mycoplasmopsis californica HAZ160_1</name>
    <dbReference type="NCBI Taxonomy" id="1397850"/>
    <lineage>
        <taxon>Bacteria</taxon>
        <taxon>Bacillati</taxon>
        <taxon>Mycoplasmatota</taxon>
        <taxon>Mycoplasmoidales</taxon>
        <taxon>Metamycoplasmataceae</taxon>
        <taxon>Mycoplasmopsis</taxon>
    </lineage>
</organism>
<protein>
    <submittedName>
        <fullName evidence="2">Uncharacterized protein</fullName>
    </submittedName>
</protein>
<gene>
    <name evidence="2" type="ORF">MCAL160_0547</name>
</gene>
<dbReference type="KEGG" id="mcm:MCAL160_0547"/>
<reference evidence="2" key="1">
    <citation type="journal article" date="2014" name="Appl. Environ. Microbiol.">
        <title>Molecular Epidemiology of Cases of Mycoplasma californicum Infection in Japan.</title>
        <authorList>
            <person name="Hata E."/>
            <person name="Suzuki K."/>
            <person name="Hanyu H."/>
            <person name="Itoh M."/>
            <person name="Higuchi H."/>
            <person name="Kobayashi H."/>
        </authorList>
    </citation>
    <scope>NUCLEOTIDE SEQUENCE</scope>
    <source>
        <strain evidence="2">HAZ160_1</strain>
    </source>
</reference>